<keyword evidence="15" id="KW-1185">Reference proteome</keyword>
<evidence type="ECO:0000256" key="8">
    <source>
        <dbReference type="ARBA" id="ARBA00025046"/>
    </source>
</evidence>
<dbReference type="RefSeq" id="WP_037055291.1">
    <property type="nucleotide sequence ID" value="NZ_AUII01000001.1"/>
</dbReference>
<name>A0A511CYA4_9PSEU</name>
<evidence type="ECO:0000256" key="1">
    <source>
        <dbReference type="ARBA" id="ARBA00001342"/>
    </source>
</evidence>
<dbReference type="CDD" id="cd16841">
    <property type="entry name" value="RraA_family"/>
    <property type="match status" value="1"/>
</dbReference>
<protein>
    <recommendedName>
        <fullName evidence="7">Putative 4-hydroxy-4-methyl-2-oxoglutarate aldolase</fullName>
        <ecNumber evidence="6">4.1.1.112</ecNumber>
        <ecNumber evidence="5">4.1.3.17</ecNumber>
    </recommendedName>
    <alternativeName>
        <fullName evidence="11">Oxaloacetate decarboxylase</fullName>
    </alternativeName>
    <alternativeName>
        <fullName evidence="9">Regulator of ribonuclease activity homolog</fullName>
    </alternativeName>
    <alternativeName>
        <fullName evidence="10">RraA-like protein</fullName>
    </alternativeName>
</protein>
<feature type="binding site" evidence="13">
    <location>
        <position position="115"/>
    </location>
    <ligand>
        <name>Mg(2+)</name>
        <dbReference type="ChEBI" id="CHEBI:18420"/>
    </ligand>
</feature>
<evidence type="ECO:0000256" key="3">
    <source>
        <dbReference type="ARBA" id="ARBA00008621"/>
    </source>
</evidence>
<comment type="caution">
    <text evidence="14">The sequence shown here is derived from an EMBL/GenBank/DDBJ whole genome shotgun (WGS) entry which is preliminary data.</text>
</comment>
<gene>
    <name evidence="14" type="ORF">PA7_10700</name>
</gene>
<evidence type="ECO:0000256" key="13">
    <source>
        <dbReference type="PIRSR" id="PIRSR605493-1"/>
    </source>
</evidence>
<dbReference type="Pfam" id="PF03737">
    <property type="entry name" value="RraA-like"/>
    <property type="match status" value="1"/>
</dbReference>
<accession>A0A511CYA4</accession>
<proteinExistence type="inferred from homology"/>
<dbReference type="STRING" id="1123024.GCA_000423625_00387"/>
<comment type="catalytic activity">
    <reaction evidence="12">
        <text>oxaloacetate + H(+) = pyruvate + CO2</text>
        <dbReference type="Rhea" id="RHEA:15641"/>
        <dbReference type="ChEBI" id="CHEBI:15361"/>
        <dbReference type="ChEBI" id="CHEBI:15378"/>
        <dbReference type="ChEBI" id="CHEBI:16452"/>
        <dbReference type="ChEBI" id="CHEBI:16526"/>
        <dbReference type="EC" id="4.1.1.112"/>
    </reaction>
</comment>
<dbReference type="SUPFAM" id="SSF89562">
    <property type="entry name" value="RraA-like"/>
    <property type="match status" value="1"/>
</dbReference>
<evidence type="ECO:0000313" key="15">
    <source>
        <dbReference type="Proteomes" id="UP000321328"/>
    </source>
</evidence>
<dbReference type="PANTHER" id="PTHR33254:SF4">
    <property type="entry name" value="4-HYDROXY-4-METHYL-2-OXOGLUTARATE ALDOLASE 3-RELATED"/>
    <property type="match status" value="1"/>
</dbReference>
<evidence type="ECO:0000256" key="12">
    <source>
        <dbReference type="ARBA" id="ARBA00047973"/>
    </source>
</evidence>
<dbReference type="Proteomes" id="UP000321328">
    <property type="component" value="Unassembled WGS sequence"/>
</dbReference>
<organism evidence="14 15">
    <name type="scientific">Pseudonocardia asaccharolytica DSM 44247 = NBRC 16224</name>
    <dbReference type="NCBI Taxonomy" id="1123024"/>
    <lineage>
        <taxon>Bacteria</taxon>
        <taxon>Bacillati</taxon>
        <taxon>Actinomycetota</taxon>
        <taxon>Actinomycetes</taxon>
        <taxon>Pseudonocardiales</taxon>
        <taxon>Pseudonocardiaceae</taxon>
        <taxon>Pseudonocardia</taxon>
    </lineage>
</organism>
<comment type="function">
    <text evidence="8">Catalyzes the aldol cleavage of 4-hydroxy-4-methyl-2-oxoglutarate (HMG) into 2 molecules of pyruvate. Also contains a secondary oxaloacetate (OAA) decarboxylase activity due to the common pyruvate enolate transition state formed following C-C bond cleavage in the retro-aldol and decarboxylation reactions.</text>
</comment>
<comment type="cofactor">
    <cofactor evidence="2">
        <name>a divalent metal cation</name>
        <dbReference type="ChEBI" id="CHEBI:60240"/>
    </cofactor>
</comment>
<dbReference type="EC" id="4.1.1.112" evidence="6"/>
<dbReference type="OrthoDB" id="9805307at2"/>
<feature type="binding site" evidence="13">
    <location>
        <position position="114"/>
    </location>
    <ligand>
        <name>substrate</name>
    </ligand>
</feature>
<dbReference type="AlphaFoldDB" id="A0A511CYA4"/>
<evidence type="ECO:0000256" key="5">
    <source>
        <dbReference type="ARBA" id="ARBA00012213"/>
    </source>
</evidence>
<dbReference type="InterPro" id="IPR005493">
    <property type="entry name" value="RraA/RraA-like"/>
</dbReference>
<dbReference type="EC" id="4.1.3.17" evidence="5"/>
<dbReference type="GO" id="GO:0046872">
    <property type="term" value="F:metal ion binding"/>
    <property type="evidence" value="ECO:0007669"/>
    <property type="project" value="UniProtKB-KW"/>
</dbReference>
<reference evidence="14 15" key="1">
    <citation type="submission" date="2019-07" db="EMBL/GenBank/DDBJ databases">
        <title>Whole genome shotgun sequence of Pseudonocardia asaccharolytica NBRC 16224.</title>
        <authorList>
            <person name="Hosoyama A."/>
            <person name="Uohara A."/>
            <person name="Ohji S."/>
            <person name="Ichikawa N."/>
        </authorList>
    </citation>
    <scope>NUCLEOTIDE SEQUENCE [LARGE SCALE GENOMIC DNA]</scope>
    <source>
        <strain evidence="14 15">NBRC 16224</strain>
    </source>
</reference>
<dbReference type="GO" id="GO:0008948">
    <property type="term" value="F:oxaloacetate decarboxylase activity"/>
    <property type="evidence" value="ECO:0007669"/>
    <property type="project" value="UniProtKB-EC"/>
</dbReference>
<evidence type="ECO:0000256" key="10">
    <source>
        <dbReference type="ARBA" id="ARBA00030169"/>
    </source>
</evidence>
<evidence type="ECO:0000256" key="9">
    <source>
        <dbReference type="ARBA" id="ARBA00029596"/>
    </source>
</evidence>
<dbReference type="EMBL" id="BJVI01000007">
    <property type="protein sequence ID" value="GEL17233.1"/>
    <property type="molecule type" value="Genomic_DNA"/>
</dbReference>
<evidence type="ECO:0000256" key="7">
    <source>
        <dbReference type="ARBA" id="ARBA00016549"/>
    </source>
</evidence>
<keyword evidence="13" id="KW-0460">Magnesium</keyword>
<comment type="subunit">
    <text evidence="4">Homotrimer.</text>
</comment>
<sequence length="222" mass="23677">MSQLSEREILDRLRALDTSELSDALDRHGVAGQCHGLFPVDRAMHFAGQAFTVRYGPAGSPPGDVGDFIDDLGPGTVVVLDNQGRTDATVWGDLLTSVASVRGVAGTVIDGVCRDSSVCVDLGYPVFSRGRWMRTGKDRVQVEAYQAPVSIGGVRVVPSDYLIGDADGVVVVPAGEVTTVLASAEEIRDAEQQIRKLVGAGARLREAREQTGYHRLQSRAEG</sequence>
<keyword evidence="13" id="KW-0479">Metal-binding</keyword>
<dbReference type="GO" id="GO:0047443">
    <property type="term" value="F:4-hydroxy-4-methyl-2-oxoglutarate aldolase activity"/>
    <property type="evidence" value="ECO:0007669"/>
    <property type="project" value="UniProtKB-EC"/>
</dbReference>
<dbReference type="Gene3D" id="3.50.30.40">
    <property type="entry name" value="Ribonuclease E inhibitor RraA/RraA-like"/>
    <property type="match status" value="1"/>
</dbReference>
<evidence type="ECO:0000256" key="4">
    <source>
        <dbReference type="ARBA" id="ARBA00011233"/>
    </source>
</evidence>
<comment type="catalytic activity">
    <reaction evidence="1">
        <text>4-hydroxy-4-methyl-2-oxoglutarate = 2 pyruvate</text>
        <dbReference type="Rhea" id="RHEA:22748"/>
        <dbReference type="ChEBI" id="CHEBI:15361"/>
        <dbReference type="ChEBI" id="CHEBI:58276"/>
        <dbReference type="EC" id="4.1.3.17"/>
    </reaction>
</comment>
<comment type="cofactor">
    <cofactor evidence="13">
        <name>Mg(2+)</name>
        <dbReference type="ChEBI" id="CHEBI:18420"/>
    </cofactor>
</comment>
<evidence type="ECO:0000256" key="2">
    <source>
        <dbReference type="ARBA" id="ARBA00001968"/>
    </source>
</evidence>
<dbReference type="PANTHER" id="PTHR33254">
    <property type="entry name" value="4-HYDROXY-4-METHYL-2-OXOGLUTARATE ALDOLASE 3-RELATED"/>
    <property type="match status" value="1"/>
</dbReference>
<dbReference type="InterPro" id="IPR036704">
    <property type="entry name" value="RraA/RraA-like_sf"/>
</dbReference>
<feature type="binding site" evidence="13">
    <location>
        <begin position="92"/>
        <end position="95"/>
    </location>
    <ligand>
        <name>substrate</name>
    </ligand>
</feature>
<comment type="similarity">
    <text evidence="3">Belongs to the class II aldolase/RraA-like family.</text>
</comment>
<evidence type="ECO:0000313" key="14">
    <source>
        <dbReference type="EMBL" id="GEL17233.1"/>
    </source>
</evidence>
<evidence type="ECO:0000256" key="6">
    <source>
        <dbReference type="ARBA" id="ARBA00012947"/>
    </source>
</evidence>
<evidence type="ECO:0000256" key="11">
    <source>
        <dbReference type="ARBA" id="ARBA00032305"/>
    </source>
</evidence>